<evidence type="ECO:0000313" key="15">
    <source>
        <dbReference type="EMBL" id="LAA36114.1"/>
    </source>
</evidence>
<comment type="subcellular location">
    <subcellularLocation>
        <location evidence="2">Cell projection</location>
        <location evidence="2">Filopodium</location>
    </subcellularLocation>
    <subcellularLocation>
        <location evidence="3">Cell projection</location>
        <location evidence="3">Lamellipodium</location>
    </subcellularLocation>
    <subcellularLocation>
        <location evidence="1">Cytoplasm</location>
        <location evidence="1">Cytoskeleton</location>
    </subcellularLocation>
</comment>
<dbReference type="Gene3D" id="2.30.30.40">
    <property type="entry name" value="SH3 Domains"/>
    <property type="match status" value="1"/>
</dbReference>
<evidence type="ECO:0000256" key="3">
    <source>
        <dbReference type="ARBA" id="ARBA00004510"/>
    </source>
</evidence>
<feature type="region of interest" description="Disordered" evidence="12">
    <location>
        <begin position="150"/>
        <end position="301"/>
    </location>
</feature>
<dbReference type="GO" id="GO:0030027">
    <property type="term" value="C:lamellipodium"/>
    <property type="evidence" value="ECO:0007669"/>
    <property type="project" value="UniProtKB-SubCell"/>
</dbReference>
<dbReference type="GO" id="GO:0035591">
    <property type="term" value="F:signaling adaptor activity"/>
    <property type="evidence" value="ECO:0007669"/>
    <property type="project" value="TreeGrafter"/>
</dbReference>
<dbReference type="InterPro" id="IPR036028">
    <property type="entry name" value="SH3-like_dom_sf"/>
</dbReference>
<dbReference type="InterPro" id="IPR012849">
    <property type="entry name" value="Abl-interactor_HHR_dom"/>
</dbReference>
<dbReference type="GO" id="GO:0031209">
    <property type="term" value="C:SCAR complex"/>
    <property type="evidence" value="ECO:0007669"/>
    <property type="project" value="TreeGrafter"/>
</dbReference>
<dbReference type="PRINTS" id="PR00452">
    <property type="entry name" value="SH3DOMAIN"/>
</dbReference>
<dbReference type="CDD" id="cd11971">
    <property type="entry name" value="SH3_Abi1"/>
    <property type="match status" value="1"/>
</dbReference>
<feature type="domain" description="SH3" evidence="13">
    <location>
        <begin position="326"/>
        <end position="385"/>
    </location>
</feature>
<dbReference type="InterPro" id="IPR035725">
    <property type="entry name" value="Abi1_SH3"/>
</dbReference>
<evidence type="ECO:0000256" key="2">
    <source>
        <dbReference type="ARBA" id="ARBA00004486"/>
    </source>
</evidence>
<dbReference type="FunFam" id="2.30.30.40:FF:000002">
    <property type="entry name" value="abl interactor 1 isoform X1"/>
    <property type="match status" value="1"/>
</dbReference>
<reference evidence="15" key="1">
    <citation type="submission" date="2017-07" db="EMBL/GenBank/DDBJ databases">
        <authorList>
            <person name="Mikheyev A."/>
            <person name="Grau M."/>
        </authorList>
    </citation>
    <scope>NUCLEOTIDE SEQUENCE</scope>
    <source>
        <tissue evidence="15">Venom_gland</tissue>
    </source>
</reference>
<evidence type="ECO:0000256" key="6">
    <source>
        <dbReference type="ARBA" id="ARBA00022490"/>
    </source>
</evidence>
<name>A0A2D4EMN3_MICCO</name>
<evidence type="ECO:0000256" key="5">
    <source>
        <dbReference type="ARBA" id="ARBA00022443"/>
    </source>
</evidence>
<evidence type="ECO:0000259" key="13">
    <source>
        <dbReference type="PROSITE" id="PS50002"/>
    </source>
</evidence>
<organism evidence="15">
    <name type="scientific">Micrurus corallinus</name>
    <name type="common">Brazilian coral snake</name>
    <dbReference type="NCBI Taxonomy" id="54390"/>
    <lineage>
        <taxon>Eukaryota</taxon>
        <taxon>Metazoa</taxon>
        <taxon>Chordata</taxon>
        <taxon>Craniata</taxon>
        <taxon>Vertebrata</taxon>
        <taxon>Euteleostomi</taxon>
        <taxon>Lepidosauria</taxon>
        <taxon>Squamata</taxon>
        <taxon>Bifurcata</taxon>
        <taxon>Unidentata</taxon>
        <taxon>Episquamata</taxon>
        <taxon>Toxicofera</taxon>
        <taxon>Serpentes</taxon>
        <taxon>Colubroidea</taxon>
        <taxon>Elapidae</taxon>
        <taxon>Elapinae</taxon>
        <taxon>Micrurus</taxon>
    </lineage>
</organism>
<dbReference type="Gene3D" id="6.10.140.1620">
    <property type="match status" value="1"/>
</dbReference>
<evidence type="ECO:0008006" key="16">
    <source>
        <dbReference type="Google" id="ProtNLM"/>
    </source>
</evidence>
<protein>
    <recommendedName>
        <fullName evidence="16">Abl interactor 1</fullName>
    </recommendedName>
</protein>
<dbReference type="GO" id="GO:0005856">
    <property type="term" value="C:cytoskeleton"/>
    <property type="evidence" value="ECO:0007669"/>
    <property type="project" value="UniProtKB-SubCell"/>
</dbReference>
<proteinExistence type="inferred from homology"/>
<dbReference type="GO" id="GO:0001764">
    <property type="term" value="P:neuron migration"/>
    <property type="evidence" value="ECO:0007669"/>
    <property type="project" value="TreeGrafter"/>
</dbReference>
<feature type="domain" description="T-SNARE coiled-coil homology" evidence="14">
    <location>
        <begin position="45"/>
        <end position="107"/>
    </location>
</feature>
<feature type="compositionally biased region" description="Polar residues" evidence="12">
    <location>
        <begin position="156"/>
        <end position="170"/>
    </location>
</feature>
<dbReference type="GO" id="GO:0017124">
    <property type="term" value="F:SH3 domain binding"/>
    <property type="evidence" value="ECO:0007669"/>
    <property type="project" value="TreeGrafter"/>
</dbReference>
<keyword evidence="10" id="KW-0966">Cell projection</keyword>
<feature type="compositionally biased region" description="Pro residues" evidence="12">
    <location>
        <begin position="273"/>
        <end position="283"/>
    </location>
</feature>
<evidence type="ECO:0000256" key="11">
    <source>
        <dbReference type="PROSITE-ProRule" id="PRU00192"/>
    </source>
</evidence>
<dbReference type="PANTHER" id="PTHR10460">
    <property type="entry name" value="ABL INTERACTOR FAMILY MEMBER"/>
    <property type="match status" value="1"/>
</dbReference>
<evidence type="ECO:0000256" key="4">
    <source>
        <dbReference type="ARBA" id="ARBA00010020"/>
    </source>
</evidence>
<reference evidence="15" key="2">
    <citation type="submission" date="2017-11" db="EMBL/GenBank/DDBJ databases">
        <title>Coralsnake Venomics: Analyses of Venom Gland Transcriptomes and Proteomes of Six Brazilian Taxa.</title>
        <authorList>
            <person name="Aird S.D."/>
            <person name="Jorge da Silva N."/>
            <person name="Qiu L."/>
            <person name="Villar-Briones A."/>
            <person name="Aparecida-Saddi V."/>
            <person name="Campos-Telles M.P."/>
            <person name="Grau M."/>
            <person name="Mikheyev A.S."/>
        </authorList>
    </citation>
    <scope>NUCLEOTIDE SEQUENCE</scope>
    <source>
        <tissue evidence="15">Venom_gland</tissue>
    </source>
</reference>
<dbReference type="EMBL" id="IACJ01002379">
    <property type="protein sequence ID" value="LAA36114.1"/>
    <property type="molecule type" value="Transcribed_RNA"/>
</dbReference>
<dbReference type="SUPFAM" id="SSF50044">
    <property type="entry name" value="SH3-domain"/>
    <property type="match status" value="1"/>
</dbReference>
<keyword evidence="5 11" id="KW-0728">SH3 domain</keyword>
<keyword evidence="6" id="KW-0963">Cytoplasm</keyword>
<keyword evidence="7" id="KW-0597">Phosphoprotein</keyword>
<evidence type="ECO:0000256" key="10">
    <source>
        <dbReference type="ARBA" id="ARBA00023273"/>
    </source>
</evidence>
<dbReference type="InterPro" id="IPR000727">
    <property type="entry name" value="T_SNARE_dom"/>
</dbReference>
<evidence type="ECO:0000256" key="1">
    <source>
        <dbReference type="ARBA" id="ARBA00004245"/>
    </source>
</evidence>
<keyword evidence="8" id="KW-0175">Coiled coil</keyword>
<dbReference type="InterPro" id="IPR001452">
    <property type="entry name" value="SH3_domain"/>
</dbReference>
<keyword evidence="9" id="KW-0206">Cytoskeleton</keyword>
<sequence>MAELQMLLEEEIPSGKRALVESYQNLTRVADYCENNYIQAPDKRKALEETKAYTTQSLASVAYQINALANNVLQLLDIQASQLRRMESSINHISQTVDIHKEKVARREIGILTTNKNTSRTHKIIAPANMERPVRYIRKPIDYTVLDDVGHGVKHGSNQPARTGTLSRTNPPTQKPPSPPMSGRGTLGRNTPYKTLEPVKPPTVPNDYMTSPARLGSQHSPGRTASLNQRPRTHSGSSGGSGSRENSGSSGIGIPIAVPTPSPPTIGQVADSPTPPPPPPPDEMPMFDDSPPPPPPPPVDYEDEEAAVVQYNDPYADGDPAWAPKTYIEKVVAIYDYSKDKDDELSFMEGAIIYVIKKNDDGWYEGVCNRVTGLFPGNYVESIMHYAD</sequence>
<dbReference type="PROSITE" id="PS50002">
    <property type="entry name" value="SH3"/>
    <property type="match status" value="1"/>
</dbReference>
<dbReference type="GO" id="GO:0030175">
    <property type="term" value="C:filopodium"/>
    <property type="evidence" value="ECO:0007669"/>
    <property type="project" value="UniProtKB-SubCell"/>
</dbReference>
<dbReference type="AlphaFoldDB" id="A0A2D4EMN3"/>
<feature type="compositionally biased region" description="Pro residues" evidence="12">
    <location>
        <begin position="290"/>
        <end position="299"/>
    </location>
</feature>
<comment type="similarity">
    <text evidence="4">Belongs to the ABI family.</text>
</comment>
<evidence type="ECO:0000259" key="14">
    <source>
        <dbReference type="PROSITE" id="PS50192"/>
    </source>
</evidence>
<dbReference type="Pfam" id="PF00018">
    <property type="entry name" value="SH3_1"/>
    <property type="match status" value="1"/>
</dbReference>
<dbReference type="PANTHER" id="PTHR10460:SF2">
    <property type="entry name" value="ABL INTERACTOR 1"/>
    <property type="match status" value="1"/>
</dbReference>
<feature type="compositionally biased region" description="Polar residues" evidence="12">
    <location>
        <begin position="217"/>
        <end position="230"/>
    </location>
</feature>
<evidence type="ECO:0000256" key="12">
    <source>
        <dbReference type="SAM" id="MobiDB-lite"/>
    </source>
</evidence>
<dbReference type="PROSITE" id="PS50192">
    <property type="entry name" value="T_SNARE"/>
    <property type="match status" value="1"/>
</dbReference>
<dbReference type="InterPro" id="IPR028457">
    <property type="entry name" value="ABI"/>
</dbReference>
<dbReference type="Pfam" id="PF07815">
    <property type="entry name" value="Abi_HHR"/>
    <property type="match status" value="1"/>
</dbReference>
<evidence type="ECO:0000256" key="8">
    <source>
        <dbReference type="ARBA" id="ARBA00023054"/>
    </source>
</evidence>
<accession>A0A2D4EMN3</accession>
<feature type="compositionally biased region" description="Low complexity" evidence="12">
    <location>
        <begin position="243"/>
        <end position="253"/>
    </location>
</feature>
<dbReference type="SMART" id="SM00326">
    <property type="entry name" value="SH3"/>
    <property type="match status" value="1"/>
</dbReference>
<evidence type="ECO:0000256" key="7">
    <source>
        <dbReference type="ARBA" id="ARBA00022553"/>
    </source>
</evidence>
<evidence type="ECO:0000256" key="9">
    <source>
        <dbReference type="ARBA" id="ARBA00023212"/>
    </source>
</evidence>